<organism evidence="9 10">
    <name type="scientific">Neobacillus cucumis</name>
    <dbReference type="NCBI Taxonomy" id="1740721"/>
    <lineage>
        <taxon>Bacteria</taxon>
        <taxon>Bacillati</taxon>
        <taxon>Bacillota</taxon>
        <taxon>Bacilli</taxon>
        <taxon>Bacillales</taxon>
        <taxon>Bacillaceae</taxon>
        <taxon>Neobacillus</taxon>
    </lineage>
</organism>
<reference evidence="9 10" key="1">
    <citation type="submission" date="2017-11" db="EMBL/GenBank/DDBJ databases">
        <title>Comparitive Functional Genomics of Dry Heat Resistant strains isolated from the Viking Spacecraft.</title>
        <authorList>
            <person name="Seuylemezian A."/>
            <person name="Cooper K."/>
            <person name="Vaishampayan P."/>
        </authorList>
    </citation>
    <scope>NUCLEOTIDE SEQUENCE [LARGE SCALE GENOMIC DNA]</scope>
    <source>
        <strain evidence="9 10">V32-6</strain>
    </source>
</reference>
<evidence type="ECO:0000256" key="5">
    <source>
        <dbReference type="ARBA" id="ARBA00022989"/>
    </source>
</evidence>
<keyword evidence="5 7" id="KW-1133">Transmembrane helix</keyword>
<evidence type="ECO:0000313" key="10">
    <source>
        <dbReference type="Proteomes" id="UP000234950"/>
    </source>
</evidence>
<feature type="transmembrane region" description="Helical" evidence="7">
    <location>
        <begin position="271"/>
        <end position="294"/>
    </location>
</feature>
<dbReference type="InterPro" id="IPR036259">
    <property type="entry name" value="MFS_trans_sf"/>
</dbReference>
<dbReference type="Pfam" id="PF07690">
    <property type="entry name" value="MFS_1"/>
    <property type="match status" value="1"/>
</dbReference>
<dbReference type="CDD" id="cd06173">
    <property type="entry name" value="MFS_MefA_like"/>
    <property type="match status" value="1"/>
</dbReference>
<comment type="caution">
    <text evidence="9">The sequence shown here is derived from an EMBL/GenBank/DDBJ whole genome shotgun (WGS) entry which is preliminary data.</text>
</comment>
<dbReference type="GO" id="GO:0005886">
    <property type="term" value="C:plasma membrane"/>
    <property type="evidence" value="ECO:0007669"/>
    <property type="project" value="UniProtKB-SubCell"/>
</dbReference>
<dbReference type="SUPFAM" id="SSF103473">
    <property type="entry name" value="MFS general substrate transporter"/>
    <property type="match status" value="1"/>
</dbReference>
<dbReference type="InterPro" id="IPR011701">
    <property type="entry name" value="MFS"/>
</dbReference>
<evidence type="ECO:0000256" key="1">
    <source>
        <dbReference type="ARBA" id="ARBA00004651"/>
    </source>
</evidence>
<dbReference type="GO" id="GO:0022857">
    <property type="term" value="F:transmembrane transporter activity"/>
    <property type="evidence" value="ECO:0007669"/>
    <property type="project" value="InterPro"/>
</dbReference>
<evidence type="ECO:0000259" key="8">
    <source>
        <dbReference type="PROSITE" id="PS50850"/>
    </source>
</evidence>
<proteinExistence type="predicted"/>
<sequence length="418" mass="46526">MNSLPTNSVIREGTYLQLFRKSKHFTALLLGQFFSLLGSSITNVILPIVVLQISNSTAVMGTVMAVYMAPFVILLPFSGVLVDRMNKVKIMFFVDIVRFILMIILSIFAFMNQLNMMFLFVFMFFMGMMDSFFQPAYSGVRAKIFTPDIRNAANSLSQVTVQVLRIFGPIIGGVIISAVSGGWGFGINAATYIISLFFLFNLRTLNFQKPLGDSNQKSTIKQDFMEGIEVLKGHPWLWMTILAFSFINIFSNGIVQIILPWLIKNYYQFEPYVYGLVLGSSGAGAIFCGIIFGLRPDWKKRGLLAYGGVLLSGIALVLLAFISSIPLLMACMFLEGAGIMLFGLIWETSLQELVPEDKFGRVVSLDMLGSFALLPVGYLITGWMAEGIGEILTLIIFSSVIIFISGMYMMIKGIRQFN</sequence>
<comment type="subcellular location">
    <subcellularLocation>
        <location evidence="1">Cell membrane</location>
        <topology evidence="1">Multi-pass membrane protein</topology>
    </subcellularLocation>
</comment>
<dbReference type="AlphaFoldDB" id="A0A2N5HSK2"/>
<dbReference type="InterPro" id="IPR020846">
    <property type="entry name" value="MFS_dom"/>
</dbReference>
<dbReference type="InterPro" id="IPR022324">
    <property type="entry name" value="Bacilysin_exporter_BacE_put"/>
</dbReference>
<dbReference type="Proteomes" id="UP000234950">
    <property type="component" value="Unassembled WGS sequence"/>
</dbReference>
<evidence type="ECO:0000256" key="7">
    <source>
        <dbReference type="SAM" id="Phobius"/>
    </source>
</evidence>
<keyword evidence="6 7" id="KW-0472">Membrane</keyword>
<dbReference type="PANTHER" id="PTHR23513">
    <property type="entry name" value="INTEGRAL MEMBRANE EFFLUX PROTEIN-RELATED"/>
    <property type="match status" value="1"/>
</dbReference>
<dbReference type="PRINTS" id="PR01988">
    <property type="entry name" value="EXPORTERBACE"/>
</dbReference>
<feature type="domain" description="Major facilitator superfamily (MFS) profile" evidence="8">
    <location>
        <begin position="24"/>
        <end position="416"/>
    </location>
</feature>
<protein>
    <submittedName>
        <fullName evidence="9">MFS transporter</fullName>
    </submittedName>
</protein>
<feature type="transmembrane region" description="Helical" evidence="7">
    <location>
        <begin position="159"/>
        <end position="179"/>
    </location>
</feature>
<evidence type="ECO:0000256" key="4">
    <source>
        <dbReference type="ARBA" id="ARBA00022692"/>
    </source>
</evidence>
<keyword evidence="4 7" id="KW-0812">Transmembrane</keyword>
<feature type="transmembrane region" description="Helical" evidence="7">
    <location>
        <begin position="236"/>
        <end position="259"/>
    </location>
</feature>
<feature type="transmembrane region" description="Helical" evidence="7">
    <location>
        <begin position="391"/>
        <end position="411"/>
    </location>
</feature>
<evidence type="ECO:0000313" key="9">
    <source>
        <dbReference type="EMBL" id="PLS08506.1"/>
    </source>
</evidence>
<keyword evidence="10" id="KW-1185">Reference proteome</keyword>
<feature type="transmembrane region" description="Helical" evidence="7">
    <location>
        <begin position="57"/>
        <end position="78"/>
    </location>
</feature>
<evidence type="ECO:0000256" key="3">
    <source>
        <dbReference type="ARBA" id="ARBA00022475"/>
    </source>
</evidence>
<keyword evidence="2" id="KW-0813">Transport</keyword>
<evidence type="ECO:0000256" key="6">
    <source>
        <dbReference type="ARBA" id="ARBA00023136"/>
    </source>
</evidence>
<dbReference type="RefSeq" id="WP_101646524.1">
    <property type="nucleotide sequence ID" value="NZ_PGVE01000017.1"/>
</dbReference>
<name>A0A2N5HSK2_9BACI</name>
<dbReference type="Gene3D" id="1.20.1250.20">
    <property type="entry name" value="MFS general substrate transporter like domains"/>
    <property type="match status" value="1"/>
</dbReference>
<keyword evidence="3" id="KW-1003">Cell membrane</keyword>
<feature type="transmembrane region" description="Helical" evidence="7">
    <location>
        <begin position="367"/>
        <end position="385"/>
    </location>
</feature>
<dbReference type="PANTHER" id="PTHR23513:SF6">
    <property type="entry name" value="MAJOR FACILITATOR SUPERFAMILY ASSOCIATED DOMAIN-CONTAINING PROTEIN"/>
    <property type="match status" value="1"/>
</dbReference>
<feature type="transmembrane region" description="Helical" evidence="7">
    <location>
        <begin position="327"/>
        <end position="346"/>
    </location>
</feature>
<feature type="transmembrane region" description="Helical" evidence="7">
    <location>
        <begin position="27"/>
        <end position="51"/>
    </location>
</feature>
<gene>
    <name evidence="9" type="ORF">CVD27_03645</name>
</gene>
<feature type="transmembrane region" description="Helical" evidence="7">
    <location>
        <begin position="303"/>
        <end position="321"/>
    </location>
</feature>
<dbReference type="PROSITE" id="PS50850">
    <property type="entry name" value="MFS"/>
    <property type="match status" value="1"/>
</dbReference>
<evidence type="ECO:0000256" key="2">
    <source>
        <dbReference type="ARBA" id="ARBA00022448"/>
    </source>
</evidence>
<dbReference type="OrthoDB" id="9775268at2"/>
<accession>A0A2N5HSK2</accession>
<dbReference type="EMBL" id="PGVE01000017">
    <property type="protein sequence ID" value="PLS08506.1"/>
    <property type="molecule type" value="Genomic_DNA"/>
</dbReference>